<dbReference type="InterPro" id="IPR006094">
    <property type="entry name" value="Oxid_FAD_bind_N"/>
</dbReference>
<sequence>MFLNPMSETAVSMSLPPQTQYNCYPTSEAHVSAAVLCAKKLGIQLKIRSGGHDYEGISYVSDTTFVILDMFNFRSINVNMEDETAWCNPALCLANSITESRRKAKSMDFPPAFAQQSA</sequence>
<proteinExistence type="predicted"/>
<reference evidence="3" key="1">
    <citation type="submission" date="2020-06" db="EMBL/GenBank/DDBJ databases">
        <authorList>
            <person name="Li T."/>
            <person name="Hu X."/>
            <person name="Zhang T."/>
            <person name="Song X."/>
            <person name="Zhang H."/>
            <person name="Dai N."/>
            <person name="Sheng W."/>
            <person name="Hou X."/>
            <person name="Wei L."/>
        </authorList>
    </citation>
    <scope>NUCLEOTIDE SEQUENCE</scope>
    <source>
        <strain evidence="3">KEN1</strain>
        <tissue evidence="3">Leaf</tissue>
    </source>
</reference>
<dbReference type="InterPro" id="IPR016166">
    <property type="entry name" value="FAD-bd_PCMH"/>
</dbReference>
<accession>A0AAW2WNQ9</accession>
<dbReference type="EMBL" id="JACGWN010000007">
    <property type="protein sequence ID" value="KAL0442426.1"/>
    <property type="molecule type" value="Genomic_DNA"/>
</dbReference>
<dbReference type="Pfam" id="PF01565">
    <property type="entry name" value="FAD_binding_4"/>
    <property type="match status" value="1"/>
</dbReference>
<protein>
    <submittedName>
        <fullName evidence="3">Berberine bridge enzyme-like 21</fullName>
    </submittedName>
</protein>
<comment type="caution">
    <text evidence="3">The sequence shown here is derived from an EMBL/GenBank/DDBJ whole genome shotgun (WGS) entry which is preliminary data.</text>
</comment>
<evidence type="ECO:0000256" key="1">
    <source>
        <dbReference type="ARBA" id="ARBA00001974"/>
    </source>
</evidence>
<dbReference type="SUPFAM" id="SSF56176">
    <property type="entry name" value="FAD-binding/transporter-associated domain-like"/>
    <property type="match status" value="1"/>
</dbReference>
<dbReference type="GO" id="GO:0071949">
    <property type="term" value="F:FAD binding"/>
    <property type="evidence" value="ECO:0007669"/>
    <property type="project" value="InterPro"/>
</dbReference>
<name>A0AAW2WNQ9_9LAMI</name>
<dbReference type="PROSITE" id="PS51387">
    <property type="entry name" value="FAD_PCMH"/>
    <property type="match status" value="1"/>
</dbReference>
<dbReference type="PANTHER" id="PTHR32448">
    <property type="entry name" value="OS08G0158400 PROTEIN"/>
    <property type="match status" value="1"/>
</dbReference>
<dbReference type="InterPro" id="IPR036318">
    <property type="entry name" value="FAD-bd_PCMH-like_sf"/>
</dbReference>
<reference evidence="3" key="2">
    <citation type="journal article" date="2024" name="Plant">
        <title>Genomic evolution and insights into agronomic trait innovations of Sesamum species.</title>
        <authorList>
            <person name="Miao H."/>
            <person name="Wang L."/>
            <person name="Qu L."/>
            <person name="Liu H."/>
            <person name="Sun Y."/>
            <person name="Le M."/>
            <person name="Wang Q."/>
            <person name="Wei S."/>
            <person name="Zheng Y."/>
            <person name="Lin W."/>
            <person name="Duan Y."/>
            <person name="Cao H."/>
            <person name="Xiong S."/>
            <person name="Wang X."/>
            <person name="Wei L."/>
            <person name="Li C."/>
            <person name="Ma Q."/>
            <person name="Ju M."/>
            <person name="Zhao R."/>
            <person name="Li G."/>
            <person name="Mu C."/>
            <person name="Tian Q."/>
            <person name="Mei H."/>
            <person name="Zhang T."/>
            <person name="Gao T."/>
            <person name="Zhang H."/>
        </authorList>
    </citation>
    <scope>NUCLEOTIDE SEQUENCE</scope>
    <source>
        <strain evidence="3">KEN1</strain>
    </source>
</reference>
<feature type="domain" description="FAD-binding PCMH-type" evidence="2">
    <location>
        <begin position="13"/>
        <end position="118"/>
    </location>
</feature>
<evidence type="ECO:0000259" key="2">
    <source>
        <dbReference type="PROSITE" id="PS51387"/>
    </source>
</evidence>
<dbReference type="Gene3D" id="3.30.43.10">
    <property type="entry name" value="Uridine Diphospho-n-acetylenolpyruvylglucosamine Reductase, domain 2"/>
    <property type="match status" value="1"/>
</dbReference>
<organism evidence="3">
    <name type="scientific">Sesamum latifolium</name>
    <dbReference type="NCBI Taxonomy" id="2727402"/>
    <lineage>
        <taxon>Eukaryota</taxon>
        <taxon>Viridiplantae</taxon>
        <taxon>Streptophyta</taxon>
        <taxon>Embryophyta</taxon>
        <taxon>Tracheophyta</taxon>
        <taxon>Spermatophyta</taxon>
        <taxon>Magnoliopsida</taxon>
        <taxon>eudicotyledons</taxon>
        <taxon>Gunneridae</taxon>
        <taxon>Pentapetalae</taxon>
        <taxon>asterids</taxon>
        <taxon>lamiids</taxon>
        <taxon>Lamiales</taxon>
        <taxon>Pedaliaceae</taxon>
        <taxon>Sesamum</taxon>
    </lineage>
</organism>
<comment type="cofactor">
    <cofactor evidence="1">
        <name>FAD</name>
        <dbReference type="ChEBI" id="CHEBI:57692"/>
    </cofactor>
</comment>
<evidence type="ECO:0000313" key="3">
    <source>
        <dbReference type="EMBL" id="KAL0442426.1"/>
    </source>
</evidence>
<dbReference type="AlphaFoldDB" id="A0AAW2WNQ9"/>
<gene>
    <name evidence="3" type="ORF">Slati_1965300</name>
</gene>
<dbReference type="InterPro" id="IPR016167">
    <property type="entry name" value="FAD-bd_PCMH_sub1"/>
</dbReference>